<dbReference type="Gene3D" id="1.20.120.1100">
    <property type="match status" value="1"/>
</dbReference>
<evidence type="ECO:0000256" key="3">
    <source>
        <dbReference type="ARBA" id="ARBA00017453"/>
    </source>
</evidence>
<dbReference type="EMBL" id="KN549245">
    <property type="protein sequence ID" value="KHJ99086.1"/>
    <property type="molecule type" value="Genomic_DNA"/>
</dbReference>
<dbReference type="AlphaFoldDB" id="A0A0B1TSK8"/>
<dbReference type="PANTHER" id="PTHR31418">
    <property type="entry name" value="FATTY-ACID AND RETINOL-BINDING PROTEIN 1"/>
    <property type="match status" value="1"/>
</dbReference>
<dbReference type="Pfam" id="PF05823">
    <property type="entry name" value="Gp-FAR-1"/>
    <property type="match status" value="1"/>
</dbReference>
<comment type="subcellular location">
    <subcellularLocation>
        <location evidence="1">Secreted</location>
    </subcellularLocation>
</comment>
<keyword evidence="9" id="KW-1185">Reference proteome</keyword>
<gene>
    <name evidence="8" type="ORF">OESDEN_00910</name>
</gene>
<dbReference type="GO" id="GO:0005576">
    <property type="term" value="C:extracellular region"/>
    <property type="evidence" value="ECO:0007669"/>
    <property type="project" value="UniProtKB-SubCell"/>
</dbReference>
<dbReference type="PANTHER" id="PTHR31418:SF7">
    <property type="entry name" value="FATTY-ACID AND RETINOL-BINDING PROTEIN 1"/>
    <property type="match status" value="1"/>
</dbReference>
<evidence type="ECO:0000256" key="4">
    <source>
        <dbReference type="ARBA" id="ARBA00022525"/>
    </source>
</evidence>
<accession>A0A0B1TSK8</accession>
<evidence type="ECO:0000256" key="2">
    <source>
        <dbReference type="ARBA" id="ARBA00006648"/>
    </source>
</evidence>
<dbReference type="GO" id="GO:0008289">
    <property type="term" value="F:lipid binding"/>
    <property type="evidence" value="ECO:0007669"/>
    <property type="project" value="UniProtKB-KW"/>
</dbReference>
<keyword evidence="5" id="KW-0732">Signal</keyword>
<protein>
    <recommendedName>
        <fullName evidence="3">Fatty-acid and retinol-binding protein 1</fullName>
    </recommendedName>
</protein>
<comment type="similarity">
    <text evidence="2">Belongs to the fatty-acid and retinol-binding protein (FARBP) family.</text>
</comment>
<name>A0A0B1TSK8_OESDE</name>
<evidence type="ECO:0000313" key="8">
    <source>
        <dbReference type="EMBL" id="KHJ99086.1"/>
    </source>
</evidence>
<dbReference type="InterPro" id="IPR008632">
    <property type="entry name" value="Gp-FAR-1"/>
</dbReference>
<proteinExistence type="inferred from homology"/>
<evidence type="ECO:0000256" key="6">
    <source>
        <dbReference type="ARBA" id="ARBA00023054"/>
    </source>
</evidence>
<evidence type="ECO:0000256" key="1">
    <source>
        <dbReference type="ARBA" id="ARBA00004613"/>
    </source>
</evidence>
<sequence length="146" mass="16029">METIKSRNEPAEERLIIAAIKKKAPELGAILQAAKDRFQAKLDALGPEAKDFAKEIWENGRKIRNQLFAGNRPTPAEMHLSTLGTLIRYKKLSAAAKEEFGKQFPVISNALTGITSLPIFSSEPGLAHNPILGDFLAIMHQAHMGI</sequence>
<keyword evidence="4" id="KW-0964">Secreted</keyword>
<keyword evidence="7" id="KW-0446">Lipid-binding</keyword>
<keyword evidence="6" id="KW-0175">Coiled coil</keyword>
<reference evidence="8 9" key="1">
    <citation type="submission" date="2014-03" db="EMBL/GenBank/DDBJ databases">
        <title>Draft genome of the hookworm Oesophagostomum dentatum.</title>
        <authorList>
            <person name="Mitreva M."/>
        </authorList>
    </citation>
    <scope>NUCLEOTIDE SEQUENCE [LARGE SCALE GENOMIC DNA]</scope>
    <source>
        <strain evidence="8 9">OD-Hann</strain>
    </source>
</reference>
<evidence type="ECO:0000256" key="5">
    <source>
        <dbReference type="ARBA" id="ARBA00022729"/>
    </source>
</evidence>
<dbReference type="Proteomes" id="UP000053660">
    <property type="component" value="Unassembled WGS sequence"/>
</dbReference>
<evidence type="ECO:0000313" key="9">
    <source>
        <dbReference type="Proteomes" id="UP000053660"/>
    </source>
</evidence>
<organism evidence="8 9">
    <name type="scientific">Oesophagostomum dentatum</name>
    <name type="common">Nodular worm</name>
    <dbReference type="NCBI Taxonomy" id="61180"/>
    <lineage>
        <taxon>Eukaryota</taxon>
        <taxon>Metazoa</taxon>
        <taxon>Ecdysozoa</taxon>
        <taxon>Nematoda</taxon>
        <taxon>Chromadorea</taxon>
        <taxon>Rhabditida</taxon>
        <taxon>Rhabditina</taxon>
        <taxon>Rhabditomorpha</taxon>
        <taxon>Strongyloidea</taxon>
        <taxon>Strongylidae</taxon>
        <taxon>Oesophagostomum</taxon>
    </lineage>
</organism>
<evidence type="ECO:0000256" key="7">
    <source>
        <dbReference type="ARBA" id="ARBA00023121"/>
    </source>
</evidence>